<dbReference type="Proteomes" id="UP001165302">
    <property type="component" value="Unassembled WGS sequence"/>
</dbReference>
<dbReference type="InterPro" id="IPR033427">
    <property type="entry name" value="DUF5123"/>
</dbReference>
<sequence length="514" mass="56166">MKTIKLFGLMAITMSLTFSACDSKLTEEITALNLDRALSPTDVIAQVVERTNVRLNWKKVNKAVSYSIEFYDNPTGTGTATKRIDNIQYDQLPYTVEGLDGETEYLVKVQAIGENTADSKWSSVLFTTGTEQILRAVNPEETTSSSAILRWPAGLNATSVEVSPGNKTIPVNATHITNGAITIEGLGSDISYTAKLMNGAKIRGTITFTTMLGDNVTKVGPTDDFVATLASLQDGDIVALEPGEYNVNADVTIDKSITIQGYRPADKPVLKGLIIKLKAGAGLNIKDVVMDGTGNSSGNQSVFYDDDMSYGELTIENSEFRNYVKGLLYVNKKARISKVTYSNNLIYNIECNGGDFIDFRSGLADEFNFRNNTVYNSALARDFFRMDAGGSTNFPGVQSKIYIENNTFHKILAGTSNRLLYVRLASHQIYFNKNIVSEANGVHSNQASTTITQMNQNNYHLSPNFTAGTASNVRNDTGNFTLLNPQFTNASSGNFTVGNLDLKLNEIGAARWRN</sequence>
<accession>A0ABS7Z1G5</accession>
<dbReference type="PROSITE" id="PS51257">
    <property type="entry name" value="PROKAR_LIPOPROTEIN"/>
    <property type="match status" value="1"/>
</dbReference>
<proteinExistence type="predicted"/>
<evidence type="ECO:0000313" key="4">
    <source>
        <dbReference type="Proteomes" id="UP001165302"/>
    </source>
</evidence>
<evidence type="ECO:0000259" key="2">
    <source>
        <dbReference type="PROSITE" id="PS50853"/>
    </source>
</evidence>
<dbReference type="InterPro" id="IPR032530">
    <property type="entry name" value="DUF4957"/>
</dbReference>
<feature type="signal peptide" evidence="1">
    <location>
        <begin position="1"/>
        <end position="20"/>
    </location>
</feature>
<dbReference type="EMBL" id="JADEYP010000003">
    <property type="protein sequence ID" value="MCA5004003.1"/>
    <property type="molecule type" value="Genomic_DNA"/>
</dbReference>
<dbReference type="Gene3D" id="2.60.40.10">
    <property type="entry name" value="Immunoglobulins"/>
    <property type="match status" value="1"/>
</dbReference>
<dbReference type="InterPro" id="IPR003961">
    <property type="entry name" value="FN3_dom"/>
</dbReference>
<dbReference type="Pfam" id="PF00041">
    <property type="entry name" value="fn3"/>
    <property type="match status" value="1"/>
</dbReference>
<dbReference type="InterPro" id="IPR036116">
    <property type="entry name" value="FN3_sf"/>
</dbReference>
<keyword evidence="4" id="KW-1185">Reference proteome</keyword>
<evidence type="ECO:0000313" key="3">
    <source>
        <dbReference type="EMBL" id="MCA5004003.1"/>
    </source>
</evidence>
<dbReference type="SUPFAM" id="SSF51126">
    <property type="entry name" value="Pectin lyase-like"/>
    <property type="match status" value="1"/>
</dbReference>
<organism evidence="3 4">
    <name type="scientific">Sphingobacterium bovistauri</name>
    <dbReference type="NCBI Taxonomy" id="2781959"/>
    <lineage>
        <taxon>Bacteria</taxon>
        <taxon>Pseudomonadati</taxon>
        <taxon>Bacteroidota</taxon>
        <taxon>Sphingobacteriia</taxon>
        <taxon>Sphingobacteriales</taxon>
        <taxon>Sphingobacteriaceae</taxon>
        <taxon>Sphingobacterium</taxon>
    </lineage>
</organism>
<dbReference type="PROSITE" id="PS50853">
    <property type="entry name" value="FN3"/>
    <property type="match status" value="1"/>
</dbReference>
<dbReference type="RefSeq" id="WP_225551339.1">
    <property type="nucleotide sequence ID" value="NZ_JADEYP010000003.1"/>
</dbReference>
<dbReference type="SUPFAM" id="SSF49265">
    <property type="entry name" value="Fibronectin type III"/>
    <property type="match status" value="1"/>
</dbReference>
<gene>
    <name evidence="3" type="ORF">IPZ78_02415</name>
</gene>
<dbReference type="Pfam" id="PF17161">
    <property type="entry name" value="DUF5123"/>
    <property type="match status" value="1"/>
</dbReference>
<dbReference type="InterPro" id="IPR011050">
    <property type="entry name" value="Pectin_lyase_fold/virulence"/>
</dbReference>
<feature type="chain" id="PRO_5045286087" evidence="1">
    <location>
        <begin position="21"/>
        <end position="514"/>
    </location>
</feature>
<dbReference type="Pfam" id="PF16318">
    <property type="entry name" value="DUF4957"/>
    <property type="match status" value="1"/>
</dbReference>
<dbReference type="InterPro" id="IPR013783">
    <property type="entry name" value="Ig-like_fold"/>
</dbReference>
<reference evidence="3" key="1">
    <citation type="submission" date="2020-10" db="EMBL/GenBank/DDBJ databases">
        <authorList>
            <person name="Lu T."/>
            <person name="Wang Q."/>
            <person name="Han X."/>
        </authorList>
    </citation>
    <scope>NUCLEOTIDE SEQUENCE</scope>
    <source>
        <strain evidence="3">WQ 366</strain>
    </source>
</reference>
<feature type="domain" description="Fibronectin type-III" evidence="2">
    <location>
        <begin position="39"/>
        <end position="133"/>
    </location>
</feature>
<name>A0ABS7Z1G5_9SPHI</name>
<comment type="caution">
    <text evidence="3">The sequence shown here is derived from an EMBL/GenBank/DDBJ whole genome shotgun (WGS) entry which is preliminary data.</text>
</comment>
<dbReference type="CDD" id="cd00063">
    <property type="entry name" value="FN3"/>
    <property type="match status" value="1"/>
</dbReference>
<keyword evidence="1" id="KW-0732">Signal</keyword>
<dbReference type="SMART" id="SM00060">
    <property type="entry name" value="FN3"/>
    <property type="match status" value="1"/>
</dbReference>
<evidence type="ECO:0000256" key="1">
    <source>
        <dbReference type="SAM" id="SignalP"/>
    </source>
</evidence>
<protein>
    <submittedName>
        <fullName evidence="3">Fibronectin type III domain-containing protein</fullName>
    </submittedName>
</protein>